<feature type="compositionally biased region" description="Basic and acidic residues" evidence="1">
    <location>
        <begin position="1"/>
        <end position="13"/>
    </location>
</feature>
<feature type="compositionally biased region" description="Low complexity" evidence="1">
    <location>
        <begin position="201"/>
        <end position="225"/>
    </location>
</feature>
<accession>A0A1I2FPZ7</accession>
<evidence type="ECO:0008006" key="4">
    <source>
        <dbReference type="Google" id="ProtNLM"/>
    </source>
</evidence>
<organism evidence="2 3">
    <name type="scientific">Flavimobilis marinus</name>
    <dbReference type="NCBI Taxonomy" id="285351"/>
    <lineage>
        <taxon>Bacteria</taxon>
        <taxon>Bacillati</taxon>
        <taxon>Actinomycetota</taxon>
        <taxon>Actinomycetes</taxon>
        <taxon>Micrococcales</taxon>
        <taxon>Jonesiaceae</taxon>
        <taxon>Flavimobilis</taxon>
    </lineage>
</organism>
<dbReference type="Pfam" id="PF12502">
    <property type="entry name" value="DUF3710"/>
    <property type="match status" value="1"/>
</dbReference>
<gene>
    <name evidence="2" type="ORF">SAMN04488035_1426</name>
</gene>
<evidence type="ECO:0000256" key="1">
    <source>
        <dbReference type="SAM" id="MobiDB-lite"/>
    </source>
</evidence>
<proteinExistence type="predicted"/>
<dbReference type="Proteomes" id="UP000198520">
    <property type="component" value="Unassembled WGS sequence"/>
</dbReference>
<evidence type="ECO:0000313" key="2">
    <source>
        <dbReference type="EMBL" id="SFF06857.1"/>
    </source>
</evidence>
<name>A0A1I2FPZ7_9MICO</name>
<dbReference type="EMBL" id="FONZ01000002">
    <property type="protein sequence ID" value="SFF06857.1"/>
    <property type="molecule type" value="Genomic_DNA"/>
</dbReference>
<feature type="compositionally biased region" description="Low complexity" evidence="1">
    <location>
        <begin position="14"/>
        <end position="33"/>
    </location>
</feature>
<dbReference type="OrthoDB" id="8480367at2"/>
<protein>
    <recommendedName>
        <fullName evidence="4">DUF3710 domain-containing protein</fullName>
    </recommendedName>
</protein>
<dbReference type="STRING" id="285351.SAMN04488035_1426"/>
<evidence type="ECO:0000313" key="3">
    <source>
        <dbReference type="Proteomes" id="UP000198520"/>
    </source>
</evidence>
<sequence>MGLFGRRSDRTAEPETGTTPAPTTPPAEEAAPAHGPWDATQVAGRGNRVDLGAIWLPGVHGMQVRMEIDKKTQAVTGASVMVDGSAIQIQAFAAPKTTGIWDEIRAEIMASLQTQGAKVDDLPGPFGRELLAQVPATTKEGEKVVRVLRFIGVDGPRWFLRGVITGKSATDMQAARVVEGIFSQVVVVRDDAPRAPREVLALTLPKAPPKAAEPTSEPAAQSPEGPVAPEPPPADDIPEGTENP</sequence>
<feature type="compositionally biased region" description="Pro residues" evidence="1">
    <location>
        <begin position="226"/>
        <end position="235"/>
    </location>
</feature>
<reference evidence="3" key="1">
    <citation type="submission" date="2016-10" db="EMBL/GenBank/DDBJ databases">
        <authorList>
            <person name="Varghese N."/>
            <person name="Submissions S."/>
        </authorList>
    </citation>
    <scope>NUCLEOTIDE SEQUENCE [LARGE SCALE GENOMIC DNA]</scope>
    <source>
        <strain evidence="3">DSM 19083</strain>
    </source>
</reference>
<dbReference type="InterPro" id="IPR022183">
    <property type="entry name" value="DUF3710"/>
</dbReference>
<dbReference type="RefSeq" id="WP_093376568.1">
    <property type="nucleotide sequence ID" value="NZ_BNAN01000002.1"/>
</dbReference>
<feature type="region of interest" description="Disordered" evidence="1">
    <location>
        <begin position="1"/>
        <end position="38"/>
    </location>
</feature>
<feature type="region of interest" description="Disordered" evidence="1">
    <location>
        <begin position="199"/>
        <end position="244"/>
    </location>
</feature>
<keyword evidence="3" id="KW-1185">Reference proteome</keyword>
<dbReference type="AlphaFoldDB" id="A0A1I2FPZ7"/>